<keyword evidence="5" id="KW-1185">Reference proteome</keyword>
<evidence type="ECO:0000256" key="2">
    <source>
        <dbReference type="ARBA" id="ARBA00022640"/>
    </source>
</evidence>
<keyword evidence="2" id="KW-0934">Plastid</keyword>
<dbReference type="Proteomes" id="UP000256970">
    <property type="component" value="Unassembled WGS sequence"/>
</dbReference>
<evidence type="ECO:0000313" key="4">
    <source>
        <dbReference type="EMBL" id="SZX62487.1"/>
    </source>
</evidence>
<feature type="domain" description="Plastid lipid-associated protein/fibrillin conserved" evidence="3">
    <location>
        <begin position="294"/>
        <end position="433"/>
    </location>
</feature>
<accession>A0A383VA74</accession>
<protein>
    <recommendedName>
        <fullName evidence="3">Plastid lipid-associated protein/fibrillin conserved domain-containing protein</fullName>
    </recommendedName>
</protein>
<dbReference type="InterPro" id="IPR039633">
    <property type="entry name" value="PAP"/>
</dbReference>
<dbReference type="Pfam" id="PF04755">
    <property type="entry name" value="PAP_fibrillin"/>
    <property type="match status" value="3"/>
</dbReference>
<evidence type="ECO:0000259" key="3">
    <source>
        <dbReference type="Pfam" id="PF04755"/>
    </source>
</evidence>
<organism evidence="4 5">
    <name type="scientific">Tetradesmus obliquus</name>
    <name type="common">Green alga</name>
    <name type="synonym">Acutodesmus obliquus</name>
    <dbReference type="NCBI Taxonomy" id="3088"/>
    <lineage>
        <taxon>Eukaryota</taxon>
        <taxon>Viridiplantae</taxon>
        <taxon>Chlorophyta</taxon>
        <taxon>core chlorophytes</taxon>
        <taxon>Chlorophyceae</taxon>
        <taxon>CS clade</taxon>
        <taxon>Sphaeropleales</taxon>
        <taxon>Scenedesmaceae</taxon>
        <taxon>Tetradesmus</taxon>
    </lineage>
</organism>
<dbReference type="PANTHER" id="PTHR31906">
    <property type="entry name" value="PLASTID-LIPID-ASSOCIATED PROTEIN 4, CHLOROPLASTIC-RELATED"/>
    <property type="match status" value="1"/>
</dbReference>
<dbReference type="AlphaFoldDB" id="A0A383VA74"/>
<dbReference type="InterPro" id="IPR006843">
    <property type="entry name" value="PAP/fibrillin_dom"/>
</dbReference>
<gene>
    <name evidence="4" type="ORF">BQ4739_LOCUS3068</name>
</gene>
<evidence type="ECO:0000256" key="1">
    <source>
        <dbReference type="ARBA" id="ARBA00004474"/>
    </source>
</evidence>
<comment type="subcellular location">
    <subcellularLocation>
        <location evidence="1">Plastid</location>
    </subcellularLocation>
</comment>
<proteinExistence type="predicted"/>
<evidence type="ECO:0000313" key="5">
    <source>
        <dbReference type="Proteomes" id="UP000256970"/>
    </source>
</evidence>
<dbReference type="GO" id="GO:0009536">
    <property type="term" value="C:plastid"/>
    <property type="evidence" value="ECO:0007669"/>
    <property type="project" value="UniProtKB-SubCell"/>
</dbReference>
<reference evidence="4 5" key="1">
    <citation type="submission" date="2016-10" db="EMBL/GenBank/DDBJ databases">
        <authorList>
            <person name="Cai Z."/>
        </authorList>
    </citation>
    <scope>NUCLEOTIDE SEQUENCE [LARGE SCALE GENOMIC DNA]</scope>
</reference>
<name>A0A383VA74_TETOB</name>
<feature type="domain" description="Plastid lipid-associated protein/fibrillin conserved" evidence="3">
    <location>
        <begin position="234"/>
        <end position="276"/>
    </location>
</feature>
<feature type="domain" description="Plastid lipid-associated protein/fibrillin conserved" evidence="3">
    <location>
        <begin position="45"/>
        <end position="143"/>
    </location>
</feature>
<sequence>MASNLQLRGSRPAFAASRRNAVVVNARLATRRIAPPSAAKVKEAEQAVLSALASVKGRGASGMDVVNQELLNVAVEVLERDGGVPGPTTLPQLDGRWKLLYTSRPGSASPIQRTFVGVEAFKVFQEVELTGDLPRVNNVVDFGWWLGYLKEVELTGDLPRVNNVVDFGWWLGYLKVEAEASIETRPLPGFTPRRGAGLPLFGKSFAYPPVRANSRIDFQFDKAAFYIKLLPWTIPYPVPFRILGDERKGWIDITYMDEDATLRIARGNKGTLFILAKDLPVADLKGQLLAAIEAQDEPKILSAVALMEASNPTQRPAKSRLVSGTWRLLWSQQAEDASPLQKWGSSQSKNYQVIDAKAGTLENVVDLGVTKVRAQATCKAVSDTRTDVAINGAGLYTGPLKVPLGVQGTGYVDWLYLDEGLRITRGSKGSLFVHVKDDQAKL</sequence>
<dbReference type="EMBL" id="FNXT01000232">
    <property type="protein sequence ID" value="SZX62487.1"/>
    <property type="molecule type" value="Genomic_DNA"/>
</dbReference>